<dbReference type="AlphaFoldDB" id="A0A174EQV7"/>
<dbReference type="EMBL" id="FOUM01000028">
    <property type="protein sequence ID" value="SFN28268.1"/>
    <property type="molecule type" value="Genomic_DNA"/>
</dbReference>
<dbReference type="EMBL" id="FNRP01000018">
    <property type="protein sequence ID" value="SEA91768.1"/>
    <property type="molecule type" value="Genomic_DNA"/>
</dbReference>
<dbReference type="RefSeq" id="WP_170849032.1">
    <property type="nucleotide sequence ID" value="NZ_FOUM01000028.1"/>
</dbReference>
<name>A0A174EQV7_9BACE</name>
<evidence type="ECO:0000313" key="4">
    <source>
        <dbReference type="Proteomes" id="UP000183766"/>
    </source>
</evidence>
<dbReference type="Proteomes" id="UP000183766">
    <property type="component" value="Unassembled WGS sequence"/>
</dbReference>
<evidence type="ECO:0000313" key="1">
    <source>
        <dbReference type="EMBL" id="SEA91768.1"/>
    </source>
</evidence>
<reference evidence="3 4" key="1">
    <citation type="submission" date="2016-10" db="EMBL/GenBank/DDBJ databases">
        <authorList>
            <person name="de Groot N.N."/>
        </authorList>
    </citation>
    <scope>NUCLEOTIDE SEQUENCE [LARGE SCALE GENOMIC DNA]</scope>
    <source>
        <strain evidence="2 4">NLAE-zl-C202</strain>
        <strain evidence="1 3">NLAE-zl-G339</strain>
    </source>
</reference>
<organism evidence="1 3">
    <name type="scientific">Bacteroides xylanisolvens</name>
    <dbReference type="NCBI Taxonomy" id="371601"/>
    <lineage>
        <taxon>Bacteria</taxon>
        <taxon>Pseudomonadati</taxon>
        <taxon>Bacteroidota</taxon>
        <taxon>Bacteroidia</taxon>
        <taxon>Bacteroidales</taxon>
        <taxon>Bacteroidaceae</taxon>
        <taxon>Bacteroides</taxon>
    </lineage>
</organism>
<sequence length="65" mass="7191">MLTQEGVPVDTPSRCLLCLPYVLSYVPTVATDDVLSLVDDEVRLTTISVTLRSRFSTAFPLWGMT</sequence>
<protein>
    <submittedName>
        <fullName evidence="1">Uncharacterized protein</fullName>
    </submittedName>
</protein>
<proteinExistence type="predicted"/>
<dbReference type="Proteomes" id="UP000183040">
    <property type="component" value="Unassembled WGS sequence"/>
</dbReference>
<gene>
    <name evidence="1" type="ORF">SAMN04487924_11833</name>
    <name evidence="2" type="ORF">SAMN05216250_12833</name>
</gene>
<evidence type="ECO:0000313" key="3">
    <source>
        <dbReference type="Proteomes" id="UP000183040"/>
    </source>
</evidence>
<accession>A0A174EQV7</accession>
<evidence type="ECO:0000313" key="2">
    <source>
        <dbReference type="EMBL" id="SFN28268.1"/>
    </source>
</evidence>